<feature type="transmembrane region" description="Helical" evidence="1">
    <location>
        <begin position="28"/>
        <end position="48"/>
    </location>
</feature>
<keyword evidence="1" id="KW-0812">Transmembrane</keyword>
<dbReference type="PANTHER" id="PTHR37577:SF1">
    <property type="entry name" value="INTEGRAL MEMBRANE PROTEIN"/>
    <property type="match status" value="1"/>
</dbReference>
<proteinExistence type="predicted"/>
<evidence type="ECO:0000313" key="3">
    <source>
        <dbReference type="Proteomes" id="UP000184304"/>
    </source>
</evidence>
<keyword evidence="1" id="KW-1133">Transmembrane helix</keyword>
<organism evidence="2 3">
    <name type="scientific">Aspergillus tubingensis (strain CBS 134.48)</name>
    <dbReference type="NCBI Taxonomy" id="767770"/>
    <lineage>
        <taxon>Eukaryota</taxon>
        <taxon>Fungi</taxon>
        <taxon>Dikarya</taxon>
        <taxon>Ascomycota</taxon>
        <taxon>Pezizomycotina</taxon>
        <taxon>Eurotiomycetes</taxon>
        <taxon>Eurotiomycetidae</taxon>
        <taxon>Eurotiales</taxon>
        <taxon>Aspergillaceae</taxon>
        <taxon>Aspergillus</taxon>
        <taxon>Aspergillus subgen. Circumdati</taxon>
    </lineage>
</organism>
<dbReference type="OMA" id="FHWMVIV"/>
<dbReference type="Proteomes" id="UP000184304">
    <property type="component" value="Unassembled WGS sequence"/>
</dbReference>
<feature type="transmembrane region" description="Helical" evidence="1">
    <location>
        <begin position="140"/>
        <end position="163"/>
    </location>
</feature>
<dbReference type="OrthoDB" id="5427664at2759"/>
<evidence type="ECO:0000313" key="2">
    <source>
        <dbReference type="EMBL" id="OJI81011.1"/>
    </source>
</evidence>
<dbReference type="PANTHER" id="PTHR37577">
    <property type="entry name" value="INTEGRAL MEMBRANE PROTEIN"/>
    <property type="match status" value="1"/>
</dbReference>
<evidence type="ECO:0000256" key="1">
    <source>
        <dbReference type="SAM" id="Phobius"/>
    </source>
</evidence>
<protein>
    <submittedName>
        <fullName evidence="2">Uncharacterized protein</fullName>
    </submittedName>
</protein>
<dbReference type="InterPro" id="IPR053018">
    <property type="entry name" value="Elsinochrome_Biosynth-Asso"/>
</dbReference>
<reference evidence="3" key="1">
    <citation type="journal article" date="2017" name="Genome Biol.">
        <title>Comparative genomics reveals high biological diversity and specific adaptations in the industrially and medically important fungal genus Aspergillus.</title>
        <authorList>
            <person name="de Vries R.P."/>
            <person name="Riley R."/>
            <person name="Wiebenga A."/>
            <person name="Aguilar-Osorio G."/>
            <person name="Amillis S."/>
            <person name="Uchima C.A."/>
            <person name="Anderluh G."/>
            <person name="Asadollahi M."/>
            <person name="Askin M."/>
            <person name="Barry K."/>
            <person name="Battaglia E."/>
            <person name="Bayram O."/>
            <person name="Benocci T."/>
            <person name="Braus-Stromeyer S.A."/>
            <person name="Caldana C."/>
            <person name="Canovas D."/>
            <person name="Cerqueira G.C."/>
            <person name="Chen F."/>
            <person name="Chen W."/>
            <person name="Choi C."/>
            <person name="Clum A."/>
            <person name="Dos Santos R.A."/>
            <person name="Damasio A.R."/>
            <person name="Diallinas G."/>
            <person name="Emri T."/>
            <person name="Fekete E."/>
            <person name="Flipphi M."/>
            <person name="Freyberg S."/>
            <person name="Gallo A."/>
            <person name="Gournas C."/>
            <person name="Habgood R."/>
            <person name="Hainaut M."/>
            <person name="Harispe M.L."/>
            <person name="Henrissat B."/>
            <person name="Hilden K.S."/>
            <person name="Hope R."/>
            <person name="Hossain A."/>
            <person name="Karabika E."/>
            <person name="Karaffa L."/>
            <person name="Karanyi Z."/>
            <person name="Krasevec N."/>
            <person name="Kuo A."/>
            <person name="Kusch H."/>
            <person name="LaButti K."/>
            <person name="Lagendijk E.L."/>
            <person name="Lapidus A."/>
            <person name="Levasseur A."/>
            <person name="Lindquist E."/>
            <person name="Lipzen A."/>
            <person name="Logrieco A.F."/>
            <person name="MacCabe A."/>
            <person name="Maekelae M.R."/>
            <person name="Malavazi I."/>
            <person name="Melin P."/>
            <person name="Meyer V."/>
            <person name="Mielnichuk N."/>
            <person name="Miskei M."/>
            <person name="Molnar A.P."/>
            <person name="Mule G."/>
            <person name="Ngan C.Y."/>
            <person name="Orejas M."/>
            <person name="Orosz E."/>
            <person name="Ouedraogo J.P."/>
            <person name="Overkamp K.M."/>
            <person name="Park H.-S."/>
            <person name="Perrone G."/>
            <person name="Piumi F."/>
            <person name="Punt P.J."/>
            <person name="Ram A.F."/>
            <person name="Ramon A."/>
            <person name="Rauscher S."/>
            <person name="Record E."/>
            <person name="Riano-Pachon D.M."/>
            <person name="Robert V."/>
            <person name="Roehrig J."/>
            <person name="Ruller R."/>
            <person name="Salamov A."/>
            <person name="Salih N.S."/>
            <person name="Samson R.A."/>
            <person name="Sandor E."/>
            <person name="Sanguinetti M."/>
            <person name="Schuetze T."/>
            <person name="Sepcic K."/>
            <person name="Shelest E."/>
            <person name="Sherlock G."/>
            <person name="Sophianopoulou V."/>
            <person name="Squina F.M."/>
            <person name="Sun H."/>
            <person name="Susca A."/>
            <person name="Todd R.B."/>
            <person name="Tsang A."/>
            <person name="Unkles S.E."/>
            <person name="van de Wiele N."/>
            <person name="van Rossen-Uffink D."/>
            <person name="Oliveira J.V."/>
            <person name="Vesth T.C."/>
            <person name="Visser J."/>
            <person name="Yu J.-H."/>
            <person name="Zhou M."/>
            <person name="Andersen M.R."/>
            <person name="Archer D.B."/>
            <person name="Baker S.E."/>
            <person name="Benoit I."/>
            <person name="Brakhage A.A."/>
            <person name="Braus G.H."/>
            <person name="Fischer R."/>
            <person name="Frisvad J.C."/>
            <person name="Goldman G.H."/>
            <person name="Houbraken J."/>
            <person name="Oakley B."/>
            <person name="Pocsi I."/>
            <person name="Scazzocchio C."/>
            <person name="Seiboth B."/>
            <person name="vanKuyk P.A."/>
            <person name="Wortman J."/>
            <person name="Dyer P.S."/>
            <person name="Grigoriev I.V."/>
        </authorList>
    </citation>
    <scope>NUCLEOTIDE SEQUENCE [LARGE SCALE GENOMIC DNA]</scope>
    <source>
        <strain evidence="3">CBS 134.48</strain>
    </source>
</reference>
<dbReference type="AlphaFoldDB" id="A0A1L9MVE4"/>
<sequence>MSTSWKYNCSGPSPEWIANSDITGTGVVFSYIITAGIVVVVLALYYFVAYDPSHDPFQESKRNSVPRAFYPNPVDALILEDSRRIAIACLGAFGCISINNASFEEAFIRCIIAFSDMQLLTGYSILISGFSQLGSGLQTFYWQVVIGLTWFSTITHLSCLTALRNHLYLHSSERTWRLAAMAILCVLLAIGLGFTANYDWAFSTGKERPNYGDAAICYIRIRSPLGQAFYTMLFSVLLITFSFVVRFVKLYRFLSVNIFTRARSRVSHWTYTSLQILHDWSDSSAQPPSLKCMVCYYPLLAAKLSADLLVDGWTSVFMEGTRLDFSMGRAIGRLARLLRCYCSPGP</sequence>
<name>A0A1L9MVE4_ASPTC</name>
<feature type="transmembrane region" description="Helical" evidence="1">
    <location>
        <begin position="228"/>
        <end position="248"/>
    </location>
</feature>
<keyword evidence="1" id="KW-0472">Membrane</keyword>
<feature type="transmembrane region" description="Helical" evidence="1">
    <location>
        <begin position="175"/>
        <end position="196"/>
    </location>
</feature>
<gene>
    <name evidence="2" type="ORF">ASPTUDRAFT_796199</name>
</gene>
<keyword evidence="3" id="KW-1185">Reference proteome</keyword>
<dbReference type="EMBL" id="KV878206">
    <property type="protein sequence ID" value="OJI81011.1"/>
    <property type="molecule type" value="Genomic_DNA"/>
</dbReference>
<dbReference type="STRING" id="767770.A0A1L9MVE4"/>
<dbReference type="VEuPathDB" id="FungiDB:ASPTUDRAFT_796199"/>
<accession>A0A1L9MVE4</accession>